<organism evidence="2 3">
    <name type="scientific">Alteribacter lacisalsi</name>
    <dbReference type="NCBI Taxonomy" id="2045244"/>
    <lineage>
        <taxon>Bacteria</taxon>
        <taxon>Bacillati</taxon>
        <taxon>Bacillota</taxon>
        <taxon>Bacilli</taxon>
        <taxon>Bacillales</taxon>
        <taxon>Bacillaceae</taxon>
        <taxon>Alteribacter</taxon>
    </lineage>
</organism>
<evidence type="ECO:0000256" key="1">
    <source>
        <dbReference type="SAM" id="Phobius"/>
    </source>
</evidence>
<keyword evidence="3" id="KW-1185">Reference proteome</keyword>
<dbReference type="PROSITE" id="PS51257">
    <property type="entry name" value="PROKAR_LIPOPROTEIN"/>
    <property type="match status" value="1"/>
</dbReference>
<sequence>MSIPFRQFCEAPLNAIRSLSVAVSLLGCAWGGLSLPACFFLFKQSFEAGCVEANRNVIEMPMLFSAAGVSLLASAAQIEVLLTLQPQPAQTKRGAPQKIRRPFSGAPLFISHFSVL</sequence>
<feature type="transmembrane region" description="Helical" evidence="1">
    <location>
        <begin position="21"/>
        <end position="42"/>
    </location>
</feature>
<proteinExistence type="predicted"/>
<evidence type="ECO:0000313" key="2">
    <source>
        <dbReference type="EMBL" id="PYZ97999.1"/>
    </source>
</evidence>
<dbReference type="Proteomes" id="UP000248066">
    <property type="component" value="Unassembled WGS sequence"/>
</dbReference>
<comment type="caution">
    <text evidence="2">The sequence shown here is derived from an EMBL/GenBank/DDBJ whole genome shotgun (WGS) entry which is preliminary data.</text>
</comment>
<accession>A0A2W0HMA4</accession>
<feature type="transmembrane region" description="Helical" evidence="1">
    <location>
        <begin position="62"/>
        <end position="84"/>
    </location>
</feature>
<keyword evidence="1" id="KW-0812">Transmembrane</keyword>
<gene>
    <name evidence="2" type="ORF">CR205_05225</name>
</gene>
<keyword evidence="1" id="KW-0472">Membrane</keyword>
<evidence type="ECO:0000313" key="3">
    <source>
        <dbReference type="Proteomes" id="UP000248066"/>
    </source>
</evidence>
<keyword evidence="1" id="KW-1133">Transmembrane helix</keyword>
<name>A0A2W0HMA4_9BACI</name>
<dbReference type="AlphaFoldDB" id="A0A2W0HMA4"/>
<protein>
    <submittedName>
        <fullName evidence="2">Uncharacterized protein</fullName>
    </submittedName>
</protein>
<dbReference type="EMBL" id="PDOF01000001">
    <property type="protein sequence ID" value="PYZ97999.1"/>
    <property type="molecule type" value="Genomic_DNA"/>
</dbReference>
<reference evidence="2 3" key="1">
    <citation type="submission" date="2017-10" db="EMBL/GenBank/DDBJ databases">
        <title>Bacillus sp. nov., a halophilic bacterium isolated from a Yangshapao Lake.</title>
        <authorList>
            <person name="Wang H."/>
        </authorList>
    </citation>
    <scope>NUCLEOTIDE SEQUENCE [LARGE SCALE GENOMIC DNA]</scope>
    <source>
        <strain evidence="2 3">YSP-3</strain>
    </source>
</reference>